<reference evidence="2 3" key="1">
    <citation type="submission" date="2024-02" db="EMBL/GenBank/DDBJ databases">
        <authorList>
            <person name="Chen Y."/>
            <person name="Shah S."/>
            <person name="Dougan E. K."/>
            <person name="Thang M."/>
            <person name="Chan C."/>
        </authorList>
    </citation>
    <scope>NUCLEOTIDE SEQUENCE [LARGE SCALE GENOMIC DNA]</scope>
</reference>
<proteinExistence type="predicted"/>
<feature type="compositionally biased region" description="Basic residues" evidence="1">
    <location>
        <begin position="366"/>
        <end position="385"/>
    </location>
</feature>
<gene>
    <name evidence="2" type="ORF">SCF082_LOCUS21761</name>
</gene>
<comment type="caution">
    <text evidence="2">The sequence shown here is derived from an EMBL/GenBank/DDBJ whole genome shotgun (WGS) entry which is preliminary data.</text>
</comment>
<evidence type="ECO:0000313" key="2">
    <source>
        <dbReference type="EMBL" id="CAK9036507.1"/>
    </source>
</evidence>
<evidence type="ECO:0000313" key="3">
    <source>
        <dbReference type="Proteomes" id="UP001642464"/>
    </source>
</evidence>
<feature type="region of interest" description="Disordered" evidence="1">
    <location>
        <begin position="355"/>
        <end position="393"/>
    </location>
</feature>
<sequence length="1016" mass="112593">MKRSETPSGDQAPSSTSPLDEFAGLKGQLFVEEVFSRYGCGTTTIPWLINGERAIRPDPTNRPIMESLAEAYADRILTSGLNVDCSGSSPKSITLLAWMVYGPSNQLPVYAITFGHRSEALYRALSRDEDNVYVQRAMSTGLENVRMLRPDTPVEVRRALCTMHNQYHQGTGETWISLLDKSEEIMRDWETRTQETGLTTRSASYDSFLEKFVFRERGESAWGESLNYFKSTTILNNYLNKYGIKDQLRSWCNNNLNFADFKINNRDIILMLHQLAIIISNGLTKYWAKEYIGLALLEAIKFCVPTRHNGGGQRLLPQIFFKPGAETVANMNLLVVPMASSVVFKRLEAESQSAADECDNTTPVKGKGKKGKSKKTAASKRKPGKGKGNDCDGEDCETRQWSSMVFPLCDDPASAGEGRQKTALDDFMSIVTEVIKRYQAKYDKLEGARKLQSQWETSMKSMFSHTVSCFMEFAWSGSVALNGKFTRTYSSFREELTTFATTACELALTSSSTGITSGQQAPLGLGTTLSDLFEGSGEVSSSNSMPLHQMKDASDETAALRRIETNLKTVTESGMQAFINNILVLPLEFHNKFSTAKQELATDSSISEDSTPMQVLQRISAQLSVALPPSWIAFAADVSELHSVRLDFVADSGKVFGDNKYLLEKFLLVRSFYNLTLLRDLANIRKTKFSPSVNLVITFLHVEVGHLMENIEQAIKARSSPASADVAAKAKKAHPVAMLLAAFDVLQSNETWAANWASFLDTKTQEGAYSYLKTFAPDLATSKSGEDEKADVDAGTGEEPGENADDDDDEGNVKTKPTVRERMTLRSISLAGLKPLEEANHYKELFEESGCLDSTHLKRLELNLESALWKYVRMVTDIAMRSTIWNFGSAEEESAAVSAGKAKVAKVKKDLDSQRVLIDLTVFDKNNKSGAEKPFVADVKLLNFPFAGPVSTLKGNNSLKIATIFDVDFYVHPVVMSDMTVLLQSDYESGWQLVRSQQPQPPSITKAELDIKMLLG</sequence>
<organism evidence="2 3">
    <name type="scientific">Durusdinium trenchii</name>
    <dbReference type="NCBI Taxonomy" id="1381693"/>
    <lineage>
        <taxon>Eukaryota</taxon>
        <taxon>Sar</taxon>
        <taxon>Alveolata</taxon>
        <taxon>Dinophyceae</taxon>
        <taxon>Suessiales</taxon>
        <taxon>Symbiodiniaceae</taxon>
        <taxon>Durusdinium</taxon>
    </lineage>
</organism>
<keyword evidence="3" id="KW-1185">Reference proteome</keyword>
<accession>A0ABP0LBH1</accession>
<feature type="compositionally biased region" description="Acidic residues" evidence="1">
    <location>
        <begin position="799"/>
        <end position="810"/>
    </location>
</feature>
<feature type="region of interest" description="Disordered" evidence="1">
    <location>
        <begin position="1"/>
        <end position="20"/>
    </location>
</feature>
<evidence type="ECO:0000256" key="1">
    <source>
        <dbReference type="SAM" id="MobiDB-lite"/>
    </source>
</evidence>
<protein>
    <submittedName>
        <fullName evidence="2">Uncharacterized protein</fullName>
    </submittedName>
</protein>
<name>A0ABP0LBH1_9DINO</name>
<feature type="compositionally biased region" description="Polar residues" evidence="1">
    <location>
        <begin position="1"/>
        <end position="18"/>
    </location>
</feature>
<dbReference type="EMBL" id="CAXAMM010015535">
    <property type="protein sequence ID" value="CAK9036507.1"/>
    <property type="molecule type" value="Genomic_DNA"/>
</dbReference>
<feature type="region of interest" description="Disordered" evidence="1">
    <location>
        <begin position="782"/>
        <end position="818"/>
    </location>
</feature>
<dbReference type="Proteomes" id="UP001642464">
    <property type="component" value="Unassembled WGS sequence"/>
</dbReference>